<dbReference type="OrthoDB" id="9795247at2"/>
<reference evidence="4 5" key="1">
    <citation type="journal article" date="2015" name="Genome Announc.">
        <title>Expanding the biotechnology potential of lactobacilli through comparative genomics of 213 strains and associated genera.</title>
        <authorList>
            <person name="Sun Z."/>
            <person name="Harris H.M."/>
            <person name="McCann A."/>
            <person name="Guo C."/>
            <person name="Argimon S."/>
            <person name="Zhang W."/>
            <person name="Yang X."/>
            <person name="Jeffery I.B."/>
            <person name="Cooney J.C."/>
            <person name="Kagawa T.F."/>
            <person name="Liu W."/>
            <person name="Song Y."/>
            <person name="Salvetti E."/>
            <person name="Wrobel A."/>
            <person name="Rasinkangas P."/>
            <person name="Parkhill J."/>
            <person name="Rea M.C."/>
            <person name="O'Sullivan O."/>
            <person name="Ritari J."/>
            <person name="Douillard F.P."/>
            <person name="Paul Ross R."/>
            <person name="Yang R."/>
            <person name="Briner A.E."/>
            <person name="Felis G.E."/>
            <person name="de Vos W.M."/>
            <person name="Barrangou R."/>
            <person name="Klaenhammer T.R."/>
            <person name="Caufield P.W."/>
            <person name="Cui Y."/>
            <person name="Zhang H."/>
            <person name="O'Toole P.W."/>
        </authorList>
    </citation>
    <scope>NUCLEOTIDE SEQUENCE [LARGE SCALE GENOMIC DNA]</scope>
    <source>
        <strain evidence="2 5">ATCC BAA-66</strain>
        <strain evidence="3 4">DSM 13344</strain>
    </source>
</reference>
<comment type="caution">
    <text evidence="3">The sequence shown here is derived from an EMBL/GenBank/DDBJ whole genome shotgun (WGS) entry which is preliminary data.</text>
</comment>
<evidence type="ECO:0000313" key="2">
    <source>
        <dbReference type="EMBL" id="KRN27955.1"/>
    </source>
</evidence>
<dbReference type="InterPro" id="IPR000600">
    <property type="entry name" value="ROK"/>
</dbReference>
<dbReference type="STRING" id="81857.IV38_GL001795"/>
<evidence type="ECO:0000256" key="1">
    <source>
        <dbReference type="ARBA" id="ARBA00006479"/>
    </source>
</evidence>
<dbReference type="Pfam" id="PF00480">
    <property type="entry name" value="ROK"/>
    <property type="match status" value="1"/>
</dbReference>
<dbReference type="SUPFAM" id="SSF53067">
    <property type="entry name" value="Actin-like ATPase domain"/>
    <property type="match status" value="1"/>
</dbReference>
<dbReference type="PANTHER" id="PTHR18964:SF170">
    <property type="entry name" value="SUGAR KINASE"/>
    <property type="match status" value="1"/>
</dbReference>
<evidence type="ECO:0008006" key="6">
    <source>
        <dbReference type="Google" id="ProtNLM"/>
    </source>
</evidence>
<sequence>MDEAKYLAIDVGGTNLKYGLIDRSGQLIKNGRVTTPRDCLASFIEQVNRVVDDLHTQIKGIAFSTPGTVEQTTQTIHCPDAELPYLDTVCLQDQLAKYHIPVGIENDGKCAALAELWIGNLADVQNGAAIVLGTCVGGGIILNNHLWAGRHRNGGEVSFMPSNQQDYSNDGLFGYTCSAVRMIKKIAHQLHITPETDGEAVFEAINAHDPVAWPIFETYCQQVASLILNMQTVLDLDRFVIGGGISAQPIVVDEINRAYDAILARRDWVRLTIARPEIMATKYRNDANLYGALYNLLNQLDETHDAAL</sequence>
<dbReference type="PATRIC" id="fig|81857.3.peg.1812"/>
<evidence type="ECO:0000313" key="3">
    <source>
        <dbReference type="EMBL" id="KRN30574.1"/>
    </source>
</evidence>
<dbReference type="PANTHER" id="PTHR18964">
    <property type="entry name" value="ROK (REPRESSOR, ORF, KINASE) FAMILY"/>
    <property type="match status" value="1"/>
</dbReference>
<dbReference type="RefSeq" id="WP_082617960.1">
    <property type="nucleotide sequence ID" value="NZ_JQAT01000005.1"/>
</dbReference>
<accession>A0A0R2FR48</accession>
<dbReference type="Gene3D" id="3.30.420.40">
    <property type="match status" value="2"/>
</dbReference>
<gene>
    <name evidence="2" type="ORF">IV38_GL001795</name>
    <name evidence="3" type="ORF">IV40_GL001761</name>
</gene>
<dbReference type="CDD" id="cd24152">
    <property type="entry name" value="ASKHA_NBD_ROK-like"/>
    <property type="match status" value="1"/>
</dbReference>
<name>A0A0R2FR48_9LACO</name>
<dbReference type="EMBL" id="JQAZ01000006">
    <property type="protein sequence ID" value="KRN30574.1"/>
    <property type="molecule type" value="Genomic_DNA"/>
</dbReference>
<evidence type="ECO:0000313" key="5">
    <source>
        <dbReference type="Proteomes" id="UP000051751"/>
    </source>
</evidence>
<dbReference type="Proteomes" id="UP000051751">
    <property type="component" value="Unassembled WGS sequence"/>
</dbReference>
<proteinExistence type="inferred from homology"/>
<comment type="similarity">
    <text evidence="1">Belongs to the ROK (NagC/XylR) family.</text>
</comment>
<organism evidence="3 4">
    <name type="scientific">Lactobacillus selangorensis</name>
    <dbReference type="NCBI Taxonomy" id="81857"/>
    <lineage>
        <taxon>Bacteria</taxon>
        <taxon>Bacillati</taxon>
        <taxon>Bacillota</taxon>
        <taxon>Bacilli</taxon>
        <taxon>Lactobacillales</taxon>
        <taxon>Lactobacillaceae</taxon>
        <taxon>Lactobacillus</taxon>
    </lineage>
</organism>
<keyword evidence="4" id="KW-1185">Reference proteome</keyword>
<protein>
    <recommendedName>
        <fullName evidence="6">Sugar kinase and transcription regulator</fullName>
    </recommendedName>
</protein>
<dbReference type="InterPro" id="IPR043129">
    <property type="entry name" value="ATPase_NBD"/>
</dbReference>
<dbReference type="Proteomes" id="UP000051645">
    <property type="component" value="Unassembled WGS sequence"/>
</dbReference>
<dbReference type="EMBL" id="JQAT01000005">
    <property type="protein sequence ID" value="KRN27955.1"/>
    <property type="molecule type" value="Genomic_DNA"/>
</dbReference>
<evidence type="ECO:0000313" key="4">
    <source>
        <dbReference type="Proteomes" id="UP000051645"/>
    </source>
</evidence>
<dbReference type="AlphaFoldDB" id="A0A0R2FR48"/>